<gene>
    <name evidence="1" type="ORF">SAMN04487974_1082</name>
</gene>
<accession>A0A1G7WZG0</accession>
<sequence>MSGHLRYSGLSDDEQHRAVQALVGANTELLGMLTVLRDMNLPDAWIVSGAVYQNIWNALTGRPLWTGVKDIDVIYFDDTDLGYEAEDRVIREVDERLPMPPVPIEVRNQARVHLWFAQKFGFEVPSLESSLGSLLRYASRSHAVAVRLEGHGELSVAAPFGLDDILSFRVTPNAAYGNRVAHEEKGRRAQAVWPEISVVPWPVTQNAARER</sequence>
<dbReference type="AlphaFoldDB" id="A0A1G7WZG0"/>
<dbReference type="OrthoDB" id="9805247at2"/>
<dbReference type="Proteomes" id="UP000199495">
    <property type="component" value="Unassembled WGS sequence"/>
</dbReference>
<protein>
    <recommendedName>
        <fullName evidence="3">Nucleotidyltransferase</fullName>
    </recommendedName>
</protein>
<dbReference type="PANTHER" id="PTHR39166:SF1">
    <property type="entry name" value="BLL1166 PROTEIN"/>
    <property type="match status" value="1"/>
</dbReference>
<reference evidence="1 2" key="1">
    <citation type="submission" date="2016-10" db="EMBL/GenBank/DDBJ databases">
        <authorList>
            <person name="de Groot N.N."/>
        </authorList>
    </citation>
    <scope>NUCLEOTIDE SEQUENCE [LARGE SCALE GENOMIC DNA]</scope>
    <source>
        <strain evidence="1 2">CGMCC 1.10267</strain>
    </source>
</reference>
<keyword evidence="2" id="KW-1185">Reference proteome</keyword>
<dbReference type="RefSeq" id="WP_090597075.1">
    <property type="nucleotide sequence ID" value="NZ_FNCS01000008.1"/>
</dbReference>
<dbReference type="Pfam" id="PF06042">
    <property type="entry name" value="NTP_transf_6"/>
    <property type="match status" value="1"/>
</dbReference>
<evidence type="ECO:0008006" key="3">
    <source>
        <dbReference type="Google" id="ProtNLM"/>
    </source>
</evidence>
<name>A0A1G7WZG0_9HYPH</name>
<evidence type="ECO:0000313" key="2">
    <source>
        <dbReference type="Proteomes" id="UP000199495"/>
    </source>
</evidence>
<dbReference type="STRING" id="440168.SAMN04487974_1082"/>
<dbReference type="InterPro" id="IPR009267">
    <property type="entry name" value="NTP_transf_6"/>
</dbReference>
<proteinExistence type="predicted"/>
<dbReference type="PANTHER" id="PTHR39166">
    <property type="entry name" value="BLL1166 PROTEIN"/>
    <property type="match status" value="1"/>
</dbReference>
<dbReference type="EMBL" id="FNCS01000008">
    <property type="protein sequence ID" value="SDG77286.1"/>
    <property type="molecule type" value="Genomic_DNA"/>
</dbReference>
<evidence type="ECO:0000313" key="1">
    <source>
        <dbReference type="EMBL" id="SDG77286.1"/>
    </source>
</evidence>
<organism evidence="1 2">
    <name type="scientific">Pelagibacterium luteolum</name>
    <dbReference type="NCBI Taxonomy" id="440168"/>
    <lineage>
        <taxon>Bacteria</taxon>
        <taxon>Pseudomonadati</taxon>
        <taxon>Pseudomonadota</taxon>
        <taxon>Alphaproteobacteria</taxon>
        <taxon>Hyphomicrobiales</taxon>
        <taxon>Devosiaceae</taxon>
        <taxon>Pelagibacterium</taxon>
    </lineage>
</organism>